<dbReference type="Pfam" id="PF17917">
    <property type="entry name" value="RT_RNaseH"/>
    <property type="match status" value="1"/>
</dbReference>
<keyword evidence="3" id="KW-0540">Nuclease</keyword>
<protein>
    <recommendedName>
        <fullName evidence="7">Reverse transcriptase RNase H-like domain-containing protein</fullName>
    </recommendedName>
</protein>
<organism evidence="8 9">
    <name type="scientific">Eumeta variegata</name>
    <name type="common">Bagworm moth</name>
    <name type="synonym">Eumeta japonica</name>
    <dbReference type="NCBI Taxonomy" id="151549"/>
    <lineage>
        <taxon>Eukaryota</taxon>
        <taxon>Metazoa</taxon>
        <taxon>Ecdysozoa</taxon>
        <taxon>Arthropoda</taxon>
        <taxon>Hexapoda</taxon>
        <taxon>Insecta</taxon>
        <taxon>Pterygota</taxon>
        <taxon>Neoptera</taxon>
        <taxon>Endopterygota</taxon>
        <taxon>Lepidoptera</taxon>
        <taxon>Glossata</taxon>
        <taxon>Ditrysia</taxon>
        <taxon>Tineoidea</taxon>
        <taxon>Psychidae</taxon>
        <taxon>Oiketicinae</taxon>
        <taxon>Eumeta</taxon>
    </lineage>
</organism>
<sequence>MLSSANVGSVHHLNFQILDVSGEALGVSLMQGEKEKEMHPKAYASRKLINLKKKYSILTMLIELCDGSSMRFAF</sequence>
<evidence type="ECO:0000256" key="6">
    <source>
        <dbReference type="ARBA" id="ARBA00022918"/>
    </source>
</evidence>
<reference evidence="8 9" key="1">
    <citation type="journal article" date="2019" name="Commun. Biol.">
        <title>The bagworm genome reveals a unique fibroin gene that provides high tensile strength.</title>
        <authorList>
            <person name="Kono N."/>
            <person name="Nakamura H."/>
            <person name="Ohtoshi R."/>
            <person name="Tomita M."/>
            <person name="Numata K."/>
            <person name="Arakawa K."/>
        </authorList>
    </citation>
    <scope>NUCLEOTIDE SEQUENCE [LARGE SCALE GENOMIC DNA]</scope>
</reference>
<evidence type="ECO:0000256" key="5">
    <source>
        <dbReference type="ARBA" id="ARBA00022801"/>
    </source>
</evidence>
<keyword evidence="1" id="KW-0808">Transferase</keyword>
<proteinExistence type="predicted"/>
<dbReference type="Proteomes" id="UP000299102">
    <property type="component" value="Unassembled WGS sequence"/>
</dbReference>
<dbReference type="AlphaFoldDB" id="A0A4C1VFD1"/>
<keyword evidence="2" id="KW-0548">Nucleotidyltransferase</keyword>
<keyword evidence="6" id="KW-0695">RNA-directed DNA polymerase</keyword>
<evidence type="ECO:0000313" key="9">
    <source>
        <dbReference type="Proteomes" id="UP000299102"/>
    </source>
</evidence>
<keyword evidence="5" id="KW-0378">Hydrolase</keyword>
<evidence type="ECO:0000259" key="7">
    <source>
        <dbReference type="Pfam" id="PF17917"/>
    </source>
</evidence>
<accession>A0A4C1VFD1</accession>
<name>A0A4C1VFD1_EUMVA</name>
<evidence type="ECO:0000256" key="3">
    <source>
        <dbReference type="ARBA" id="ARBA00022722"/>
    </source>
</evidence>
<evidence type="ECO:0000313" key="8">
    <source>
        <dbReference type="EMBL" id="GBP37002.1"/>
    </source>
</evidence>
<evidence type="ECO:0000256" key="4">
    <source>
        <dbReference type="ARBA" id="ARBA00022759"/>
    </source>
</evidence>
<dbReference type="InterPro" id="IPR041373">
    <property type="entry name" value="RT_RNaseH"/>
</dbReference>
<dbReference type="EMBL" id="BGZK01000327">
    <property type="protein sequence ID" value="GBP37002.1"/>
    <property type="molecule type" value="Genomic_DNA"/>
</dbReference>
<evidence type="ECO:0000256" key="2">
    <source>
        <dbReference type="ARBA" id="ARBA00022695"/>
    </source>
</evidence>
<feature type="domain" description="Reverse transcriptase RNase H-like" evidence="7">
    <location>
        <begin position="18"/>
        <end position="58"/>
    </location>
</feature>
<evidence type="ECO:0000256" key="1">
    <source>
        <dbReference type="ARBA" id="ARBA00022679"/>
    </source>
</evidence>
<gene>
    <name evidence="8" type="ORF">EVAR_31000_1</name>
</gene>
<dbReference type="OrthoDB" id="425619at2759"/>
<comment type="caution">
    <text evidence="8">The sequence shown here is derived from an EMBL/GenBank/DDBJ whole genome shotgun (WGS) entry which is preliminary data.</text>
</comment>
<keyword evidence="4" id="KW-0255">Endonuclease</keyword>
<keyword evidence="9" id="KW-1185">Reference proteome</keyword>